<dbReference type="Proteomes" id="UP000076580">
    <property type="component" value="Chromosome 02"/>
</dbReference>
<feature type="region of interest" description="Disordered" evidence="1">
    <location>
        <begin position="572"/>
        <end position="606"/>
    </location>
</feature>
<dbReference type="STRING" id="98403.A0A151GNN6"/>
<feature type="region of interest" description="Disordered" evidence="1">
    <location>
        <begin position="184"/>
        <end position="265"/>
    </location>
</feature>
<dbReference type="EMBL" id="LAYC01000002">
    <property type="protein sequence ID" value="KYK58651.1"/>
    <property type="molecule type" value="Genomic_DNA"/>
</dbReference>
<feature type="region of interest" description="Disordered" evidence="1">
    <location>
        <begin position="293"/>
        <end position="329"/>
    </location>
</feature>
<keyword evidence="3" id="KW-1185">Reference proteome</keyword>
<feature type="region of interest" description="Disordered" evidence="1">
    <location>
        <begin position="524"/>
        <end position="549"/>
    </location>
</feature>
<organism evidence="2 3">
    <name type="scientific">Drechmeria coniospora</name>
    <name type="common">Nematophagous fungus</name>
    <name type="synonym">Meria coniospora</name>
    <dbReference type="NCBI Taxonomy" id="98403"/>
    <lineage>
        <taxon>Eukaryota</taxon>
        <taxon>Fungi</taxon>
        <taxon>Dikarya</taxon>
        <taxon>Ascomycota</taxon>
        <taxon>Pezizomycotina</taxon>
        <taxon>Sordariomycetes</taxon>
        <taxon>Hypocreomycetidae</taxon>
        <taxon>Hypocreales</taxon>
        <taxon>Ophiocordycipitaceae</taxon>
        <taxon>Drechmeria</taxon>
    </lineage>
</organism>
<sequence>MDALDGILLVPPDRSHILGRASWKPRYVVVSRRHGNANARDRKGSSCLPPNVTADRLSGSNSHVLASDPTVADYCISLYKTKAWQPDDSDPVQQWSTHCVTDCRIQLVTNRKQEPVLPTLVITISDKDRRRRSSRAAGFISSNKECRTTTLWFRTRPEEQHPIPSLHDWERFILSKRGITQSQSAVSPTFTSPFSPRSRDSSGHATLPSSGNISSQYKASTASYPTGPHDFPPTFAPESLSLRSKRSDISSPSSSMSHTQQKASLAVAEQHYTTVFPTDLGPANLPGDYPGEFVEGPNSAQRRSSIMSPRTRGRASVSSQAQPAAMYDASHPPAPGETILDRAFQLGHIPGAEMYVPGQEKLSSIARFDALMREAEQRRQRKEAAAKAAQLPTRSAFDDDDSSDDEYSDATGSDTDGRPQAAGRHPHAPLISAEAQRALAYIAGRHDGGRSSVSHRPAMSRAQLSFHTSMLPASVISTMPAPRPHTSHAKFQPKTGRSQSTPHLTPIVVATTNLDQSASVSKGISAAMPPPSHLHGAEKRLSSSSSKRLSFTEFTKRLSSSSSLLLVQTNSNAGSNEAEVQPSSVPRSTLALRGASGTGPPPPRIHELDRRCVWRGVVGTEGGFL</sequence>
<feature type="compositionally biased region" description="Basic and acidic residues" evidence="1">
    <location>
        <begin position="376"/>
        <end position="385"/>
    </location>
</feature>
<name>A0A151GNN6_DRECN</name>
<accession>A0A151GNN6</accession>
<comment type="caution">
    <text evidence="2">The sequence shown here is derived from an EMBL/GenBank/DDBJ whole genome shotgun (WGS) entry which is preliminary data.</text>
</comment>
<protein>
    <recommendedName>
        <fullName evidence="4">PH domain-containing protein</fullName>
    </recommendedName>
</protein>
<evidence type="ECO:0000313" key="3">
    <source>
        <dbReference type="Proteomes" id="UP000076580"/>
    </source>
</evidence>
<evidence type="ECO:0000256" key="1">
    <source>
        <dbReference type="SAM" id="MobiDB-lite"/>
    </source>
</evidence>
<evidence type="ECO:0000313" key="2">
    <source>
        <dbReference type="EMBL" id="KYK58651.1"/>
    </source>
</evidence>
<gene>
    <name evidence="2" type="ORF">DCS_05668</name>
</gene>
<dbReference type="AlphaFoldDB" id="A0A151GNN6"/>
<feature type="region of interest" description="Disordered" evidence="1">
    <location>
        <begin position="481"/>
        <end position="503"/>
    </location>
</feature>
<feature type="compositionally biased region" description="Polar residues" evidence="1">
    <location>
        <begin position="203"/>
        <end position="224"/>
    </location>
</feature>
<evidence type="ECO:0008006" key="4">
    <source>
        <dbReference type="Google" id="ProtNLM"/>
    </source>
</evidence>
<feature type="region of interest" description="Disordered" evidence="1">
    <location>
        <begin position="376"/>
        <end position="426"/>
    </location>
</feature>
<reference evidence="2 3" key="1">
    <citation type="journal article" date="2016" name="Sci. Rep.">
        <title>Insights into Adaptations to a Near-Obligate Nematode Endoparasitic Lifestyle from the Finished Genome of Drechmeria coniospora.</title>
        <authorList>
            <person name="Zhang L."/>
            <person name="Zhou Z."/>
            <person name="Guo Q."/>
            <person name="Fokkens L."/>
            <person name="Miskei M."/>
            <person name="Pocsi I."/>
            <person name="Zhang W."/>
            <person name="Chen M."/>
            <person name="Wang L."/>
            <person name="Sun Y."/>
            <person name="Donzelli B.G."/>
            <person name="Gibson D.M."/>
            <person name="Nelson D.R."/>
            <person name="Luo J.G."/>
            <person name="Rep M."/>
            <person name="Liu H."/>
            <person name="Yang S."/>
            <person name="Wang J."/>
            <person name="Krasnoff S.B."/>
            <person name="Xu Y."/>
            <person name="Molnar I."/>
            <person name="Lin M."/>
        </authorList>
    </citation>
    <scope>NUCLEOTIDE SEQUENCE [LARGE SCALE GENOMIC DNA]</scope>
    <source>
        <strain evidence="2 3">ARSEF 6962</strain>
    </source>
</reference>
<feature type="compositionally biased region" description="Acidic residues" evidence="1">
    <location>
        <begin position="398"/>
        <end position="408"/>
    </location>
</feature>
<feature type="compositionally biased region" description="Polar residues" evidence="1">
    <location>
        <begin position="298"/>
        <end position="308"/>
    </location>
</feature>
<dbReference type="InParanoid" id="A0A151GNN6"/>
<feature type="compositionally biased region" description="Low complexity" evidence="1">
    <location>
        <begin position="187"/>
        <end position="196"/>
    </location>
</feature>
<dbReference type="RefSeq" id="XP_040658003.1">
    <property type="nucleotide sequence ID" value="XM_040802970.1"/>
</dbReference>
<dbReference type="GeneID" id="63718311"/>
<proteinExistence type="predicted"/>